<gene>
    <name evidence="2" type="ORF">SADFL11_PLAS2</name>
</gene>
<keyword evidence="1" id="KW-0812">Transmembrane</keyword>
<reference evidence="2 3" key="1">
    <citation type="submission" date="2008-01" db="EMBL/GenBank/DDBJ databases">
        <authorList>
            <person name="Wagner-Dobler I."/>
            <person name="Ferriera S."/>
            <person name="Johnson J."/>
            <person name="Kravitz S."/>
            <person name="Beeson K."/>
            <person name="Sutton G."/>
            <person name="Rogers Y.-H."/>
            <person name="Friedman R."/>
            <person name="Frazier M."/>
            <person name="Venter J.C."/>
        </authorList>
    </citation>
    <scope>NUCLEOTIDE SEQUENCE [LARGE SCALE GENOMIC DNA]</scope>
    <source>
        <strain evidence="3">DSM 17067 / NCIMB 14079 / DFL-11</strain>
    </source>
</reference>
<proteinExistence type="predicted"/>
<comment type="caution">
    <text evidence="2">The sequence shown here is derived from an EMBL/GenBank/DDBJ whole genome shotgun (WGS) entry which is preliminary data.</text>
</comment>
<protein>
    <submittedName>
        <fullName evidence="2">Uncharacterized protein</fullName>
    </submittedName>
</protein>
<dbReference type="AlphaFoldDB" id="A0A5E8GTF1"/>
<dbReference type="Proteomes" id="UP000004703">
    <property type="component" value="Chromosome"/>
</dbReference>
<keyword evidence="1" id="KW-1133">Transmembrane helix</keyword>
<organism evidence="2 3">
    <name type="scientific">Roseibium alexandrii (strain DSM 17067 / NCIMB 14079 / DFL-11)</name>
    <name type="common">Labrenzia alexandrii</name>
    <dbReference type="NCBI Taxonomy" id="244592"/>
    <lineage>
        <taxon>Bacteria</taxon>
        <taxon>Pseudomonadati</taxon>
        <taxon>Pseudomonadota</taxon>
        <taxon>Alphaproteobacteria</taxon>
        <taxon>Hyphomicrobiales</taxon>
        <taxon>Stappiaceae</taxon>
        <taxon>Roseibium</taxon>
    </lineage>
</organism>
<feature type="transmembrane region" description="Helical" evidence="1">
    <location>
        <begin position="6"/>
        <end position="25"/>
    </location>
</feature>
<keyword evidence="1" id="KW-0472">Membrane</keyword>
<name>A0A5E8GTF1_ROSAD</name>
<evidence type="ECO:0000313" key="2">
    <source>
        <dbReference type="EMBL" id="EEE42830.1"/>
    </source>
</evidence>
<reference evidence="2 3" key="2">
    <citation type="submission" date="2013-04" db="EMBL/GenBank/DDBJ databases">
        <authorList>
            <person name="Fiebig A."/>
            <person name="Pradella S."/>
            <person name="Wagner-Doebler I."/>
        </authorList>
    </citation>
    <scope>NUCLEOTIDE SEQUENCE [LARGE SCALE GENOMIC DNA]</scope>
    <source>
        <strain evidence="3">DSM 17067 / NCIMB 14079 / DFL-11</strain>
    </source>
</reference>
<evidence type="ECO:0000256" key="1">
    <source>
        <dbReference type="SAM" id="Phobius"/>
    </source>
</evidence>
<evidence type="ECO:0000313" key="3">
    <source>
        <dbReference type="Proteomes" id="UP000004703"/>
    </source>
</evidence>
<accession>A0A5E8GTF1</accession>
<dbReference type="EMBL" id="ACCU02000003">
    <property type="protein sequence ID" value="EEE42830.1"/>
    <property type="molecule type" value="Genomic_DNA"/>
</dbReference>
<sequence length="73" mass="8233">MILEGLWEPLVQLLGVILASLVVYIKGRADGSVKAENAAFKKALKFHREADLIDSRNMPTRDAIAELRRRSRN</sequence>